<dbReference type="GO" id="GO:0016874">
    <property type="term" value="F:ligase activity"/>
    <property type="evidence" value="ECO:0007669"/>
    <property type="project" value="UniProtKB-KW"/>
</dbReference>
<evidence type="ECO:0000256" key="1">
    <source>
        <dbReference type="ARBA" id="ARBA00022598"/>
    </source>
</evidence>
<dbReference type="GO" id="GO:0005524">
    <property type="term" value="F:ATP binding"/>
    <property type="evidence" value="ECO:0007669"/>
    <property type="project" value="UniProtKB-UniRule"/>
</dbReference>
<dbReference type="InterPro" id="IPR013815">
    <property type="entry name" value="ATP_grasp_subdomain_1"/>
</dbReference>
<accession>A0A8K0ACE2</accession>
<dbReference type="Gene3D" id="3.30.1490.20">
    <property type="entry name" value="ATP-grasp fold, A domain"/>
    <property type="match status" value="1"/>
</dbReference>
<dbReference type="EMBL" id="OV696693">
    <property type="protein sequence ID" value="CAH1272731.1"/>
    <property type="molecule type" value="Genomic_DNA"/>
</dbReference>
<dbReference type="PROSITE" id="PS50975">
    <property type="entry name" value="ATP_GRASP"/>
    <property type="match status" value="1"/>
</dbReference>
<reference evidence="6" key="1">
    <citation type="submission" date="2022-01" db="EMBL/GenBank/DDBJ databases">
        <authorList>
            <person name="Braso-Vives M."/>
        </authorList>
    </citation>
    <scope>NUCLEOTIDE SEQUENCE</scope>
</reference>
<dbReference type="Proteomes" id="UP000838412">
    <property type="component" value="Chromosome 8"/>
</dbReference>
<dbReference type="SUPFAM" id="SSF56059">
    <property type="entry name" value="Glutathione synthetase ATP-binding domain-like"/>
    <property type="match status" value="1"/>
</dbReference>
<dbReference type="PANTHER" id="PTHR43585:SF2">
    <property type="entry name" value="ATP-GRASP ENZYME FSQD"/>
    <property type="match status" value="1"/>
</dbReference>
<dbReference type="AlphaFoldDB" id="A0A8K0ACE2"/>
<evidence type="ECO:0000256" key="3">
    <source>
        <dbReference type="ARBA" id="ARBA00022840"/>
    </source>
</evidence>
<name>A0A8K0ACE2_BRALA</name>
<dbReference type="GO" id="GO:0046872">
    <property type="term" value="F:metal ion binding"/>
    <property type="evidence" value="ECO:0007669"/>
    <property type="project" value="InterPro"/>
</dbReference>
<keyword evidence="3 4" id="KW-0067">ATP-binding</keyword>
<keyword evidence="2 4" id="KW-0547">Nucleotide-binding</keyword>
<evidence type="ECO:0000313" key="6">
    <source>
        <dbReference type="EMBL" id="CAH1272731.1"/>
    </source>
</evidence>
<evidence type="ECO:0000259" key="5">
    <source>
        <dbReference type="PROSITE" id="PS50975"/>
    </source>
</evidence>
<evidence type="ECO:0000256" key="4">
    <source>
        <dbReference type="PROSITE-ProRule" id="PRU00409"/>
    </source>
</evidence>
<gene>
    <name evidence="6" type="primary">Hypp4924</name>
    <name evidence="6" type="ORF">BLAG_LOCUS24300</name>
</gene>
<feature type="domain" description="ATP-grasp" evidence="5">
    <location>
        <begin position="137"/>
        <end position="361"/>
    </location>
</feature>
<proteinExistence type="predicted"/>
<dbReference type="Gene3D" id="3.30.470.20">
    <property type="entry name" value="ATP-grasp fold, B domain"/>
    <property type="match status" value="1"/>
</dbReference>
<evidence type="ECO:0000256" key="2">
    <source>
        <dbReference type="ARBA" id="ARBA00022741"/>
    </source>
</evidence>
<keyword evidence="1" id="KW-0436">Ligase</keyword>
<keyword evidence="7" id="KW-1185">Reference proteome</keyword>
<sequence length="464" mass="51869">MASLTTGSTGRTFRGFPDKTMSSIGRELSVLVPFSDNNPEEEDRLRQYPLVQVKQVVYSNIDDNTLLLDYVKQVMKTVKDRGISAILTLSDISTFVHSAVVRDFPSVSGPSVEACFLALHKAYTREHLEPTTELHKRKPVPYCVVDLDSPTVLADARKALDTVGFPACVKPATGYASFGVKRVNSCAEMSDALDSLRTVRDEHPNFLTSPSASFFRSYYEEYLDVTKYPLTLRDVVVVEPYMDAESLYAVDGCVVNGTIVHWAIADTLRFDEEDARFASMILPTTADDGLQGEIWRFYDAVLTRMIQFGFDNSFAMIEVFKMKDGEIRLVEVNARANRLHHAVYSACLEPGRQGHASMSAACGIQFRPPVPTGKHGIVYPVFFKRPEKPGNLMDFDVVKKLQNDSDVDFLLLAGPDDDMSTLLSNTHFCAVTVCADSRKAMMNRLAEVLRLTVKKPEKLTYPMY</sequence>
<dbReference type="InterPro" id="IPR052032">
    <property type="entry name" value="ATP-dep_AA_Ligase"/>
</dbReference>
<evidence type="ECO:0000313" key="7">
    <source>
        <dbReference type="Proteomes" id="UP000838412"/>
    </source>
</evidence>
<dbReference type="InterPro" id="IPR011761">
    <property type="entry name" value="ATP-grasp"/>
</dbReference>
<protein>
    <submittedName>
        <fullName evidence="6">Hypp4924 protein</fullName>
    </submittedName>
</protein>
<organism evidence="6 7">
    <name type="scientific">Branchiostoma lanceolatum</name>
    <name type="common">Common lancelet</name>
    <name type="synonym">Amphioxus lanceolatum</name>
    <dbReference type="NCBI Taxonomy" id="7740"/>
    <lineage>
        <taxon>Eukaryota</taxon>
        <taxon>Metazoa</taxon>
        <taxon>Chordata</taxon>
        <taxon>Cephalochordata</taxon>
        <taxon>Leptocardii</taxon>
        <taxon>Amphioxiformes</taxon>
        <taxon>Branchiostomatidae</taxon>
        <taxon>Branchiostoma</taxon>
    </lineage>
</organism>
<dbReference type="PANTHER" id="PTHR43585">
    <property type="entry name" value="FUMIPYRROLE BIOSYNTHESIS PROTEIN C"/>
    <property type="match status" value="1"/>
</dbReference>